<evidence type="ECO:0000256" key="2">
    <source>
        <dbReference type="ARBA" id="ARBA00006521"/>
    </source>
</evidence>
<dbReference type="InterPro" id="IPR005122">
    <property type="entry name" value="Uracil-DNA_glycosylase-like"/>
</dbReference>
<evidence type="ECO:0000256" key="9">
    <source>
        <dbReference type="ARBA" id="ARBA00023004"/>
    </source>
</evidence>
<accession>A0A212QNU5</accession>
<dbReference type="InterPro" id="IPR005273">
    <property type="entry name" value="Ura-DNA_glyco_family4"/>
</dbReference>
<comment type="similarity">
    <text evidence="2">Belongs to the uracil-DNA glycosylase (UDG) superfamily. Type 4 (UDGa) family.</text>
</comment>
<dbReference type="SMART" id="SM00986">
    <property type="entry name" value="UDG"/>
    <property type="match status" value="1"/>
</dbReference>
<dbReference type="InterPro" id="IPR036895">
    <property type="entry name" value="Uracil-DNA_glycosylase-like_sf"/>
</dbReference>
<evidence type="ECO:0000256" key="11">
    <source>
        <dbReference type="ARBA" id="ARBA00023204"/>
    </source>
</evidence>
<dbReference type="GO" id="GO:0006281">
    <property type="term" value="P:DNA repair"/>
    <property type="evidence" value="ECO:0007669"/>
    <property type="project" value="UniProtKB-KW"/>
</dbReference>
<keyword evidence="7" id="KW-0227">DNA damage</keyword>
<dbReference type="GO" id="GO:0051539">
    <property type="term" value="F:4 iron, 4 sulfur cluster binding"/>
    <property type="evidence" value="ECO:0007669"/>
    <property type="project" value="UniProtKB-KW"/>
</dbReference>
<evidence type="ECO:0000313" key="14">
    <source>
        <dbReference type="EMBL" id="SNB61062.1"/>
    </source>
</evidence>
<dbReference type="Gene3D" id="3.40.470.10">
    <property type="entry name" value="Uracil-DNA glycosylase-like domain"/>
    <property type="match status" value="1"/>
</dbReference>
<dbReference type="GO" id="GO:0004844">
    <property type="term" value="F:uracil DNA N-glycosylase activity"/>
    <property type="evidence" value="ECO:0007669"/>
    <property type="project" value="UniProtKB-EC"/>
</dbReference>
<evidence type="ECO:0000313" key="15">
    <source>
        <dbReference type="Proteomes" id="UP000198418"/>
    </source>
</evidence>
<evidence type="ECO:0000256" key="6">
    <source>
        <dbReference type="ARBA" id="ARBA00022723"/>
    </source>
</evidence>
<keyword evidence="5" id="KW-0004">4Fe-4S</keyword>
<proteinExistence type="inferred from homology"/>
<name>A0A212QNU5_RHOAC</name>
<feature type="region of interest" description="Disordered" evidence="12">
    <location>
        <begin position="56"/>
        <end position="111"/>
    </location>
</feature>
<evidence type="ECO:0000259" key="13">
    <source>
        <dbReference type="SMART" id="SM00986"/>
    </source>
</evidence>
<comment type="catalytic activity">
    <reaction evidence="1">
        <text>Hydrolyzes single-stranded DNA or mismatched double-stranded DNA and polynucleotides, releasing free uracil.</text>
        <dbReference type="EC" id="3.2.2.27"/>
    </reaction>
</comment>
<evidence type="ECO:0000256" key="1">
    <source>
        <dbReference type="ARBA" id="ARBA00001400"/>
    </source>
</evidence>
<sequence length="304" mass="32806">MIDLTALDRDGAAALLRFYRDIGVDTLVAETPFDRFAQSEAERVSPREALAFDEVFAPPAPPPAARQPAPRPPTERKPALNKASAPVAPAPAARPAAAMSHDAATASAREQAAGARTLDELRERLAAFDGCALKVSATQLVFADGAPDARIMIIGEGPGADEDRIGRPFVGRAGQLLDKMLAAIGLDRTKVYIANVAPWRPPGNRTPTPQELALCLPFVQRQIELVSPDFLVLLGASAAQTLLGEKEGIMRMRGHWRDYLCENRTIRALPMLHPAYLLRAPLAKAQAWRDLRALKKAIDHAGVV</sequence>
<dbReference type="Proteomes" id="UP000198418">
    <property type="component" value="Unassembled WGS sequence"/>
</dbReference>
<dbReference type="OrthoDB" id="5290748at2"/>
<evidence type="ECO:0000256" key="4">
    <source>
        <dbReference type="ARBA" id="ARBA00019403"/>
    </source>
</evidence>
<organism evidence="14 15">
    <name type="scientific">Rhodoblastus acidophilus</name>
    <name type="common">Rhodopseudomonas acidophila</name>
    <dbReference type="NCBI Taxonomy" id="1074"/>
    <lineage>
        <taxon>Bacteria</taxon>
        <taxon>Pseudomonadati</taxon>
        <taxon>Pseudomonadota</taxon>
        <taxon>Alphaproteobacteria</taxon>
        <taxon>Hyphomicrobiales</taxon>
        <taxon>Rhodoblastaceae</taxon>
        <taxon>Rhodoblastus</taxon>
    </lineage>
</organism>
<keyword evidence="6" id="KW-0479">Metal-binding</keyword>
<feature type="compositionally biased region" description="Low complexity" evidence="12">
    <location>
        <begin position="83"/>
        <end position="108"/>
    </location>
</feature>
<reference evidence="15" key="1">
    <citation type="submission" date="2017-06" db="EMBL/GenBank/DDBJ databases">
        <authorList>
            <person name="Varghese N."/>
            <person name="Submissions S."/>
        </authorList>
    </citation>
    <scope>NUCLEOTIDE SEQUENCE [LARGE SCALE GENOMIC DNA]</scope>
    <source>
        <strain evidence="15">DSM 137</strain>
    </source>
</reference>
<keyword evidence="9" id="KW-0408">Iron</keyword>
<evidence type="ECO:0000256" key="12">
    <source>
        <dbReference type="SAM" id="MobiDB-lite"/>
    </source>
</evidence>
<keyword evidence="11" id="KW-0234">DNA repair</keyword>
<feature type="compositionally biased region" description="Pro residues" evidence="12">
    <location>
        <begin position="58"/>
        <end position="72"/>
    </location>
</feature>
<keyword evidence="10" id="KW-0411">Iron-sulfur</keyword>
<dbReference type="PANTHER" id="PTHR33693">
    <property type="entry name" value="TYPE-5 URACIL-DNA GLYCOSYLASE"/>
    <property type="match status" value="1"/>
</dbReference>
<dbReference type="AlphaFoldDB" id="A0A212QNU5"/>
<keyword evidence="15" id="KW-1185">Reference proteome</keyword>
<dbReference type="Pfam" id="PF03167">
    <property type="entry name" value="UDG"/>
    <property type="match status" value="1"/>
</dbReference>
<gene>
    <name evidence="14" type="ORF">SAMN06265338_101972</name>
</gene>
<evidence type="ECO:0000256" key="7">
    <source>
        <dbReference type="ARBA" id="ARBA00022763"/>
    </source>
</evidence>
<dbReference type="RefSeq" id="WP_088519371.1">
    <property type="nucleotide sequence ID" value="NZ_FYDG01000001.1"/>
</dbReference>
<protein>
    <recommendedName>
        <fullName evidence="4">Type-4 uracil-DNA glycosylase</fullName>
        <ecNumber evidence="3">3.2.2.27</ecNumber>
    </recommendedName>
</protein>
<evidence type="ECO:0000256" key="3">
    <source>
        <dbReference type="ARBA" id="ARBA00012030"/>
    </source>
</evidence>
<dbReference type="GO" id="GO:0046872">
    <property type="term" value="F:metal ion binding"/>
    <property type="evidence" value="ECO:0007669"/>
    <property type="project" value="UniProtKB-KW"/>
</dbReference>
<dbReference type="SMART" id="SM00987">
    <property type="entry name" value="UreE_C"/>
    <property type="match status" value="1"/>
</dbReference>
<evidence type="ECO:0000256" key="5">
    <source>
        <dbReference type="ARBA" id="ARBA00022485"/>
    </source>
</evidence>
<dbReference type="EMBL" id="FYDG01000001">
    <property type="protein sequence ID" value="SNB61062.1"/>
    <property type="molecule type" value="Genomic_DNA"/>
</dbReference>
<dbReference type="InterPro" id="IPR051536">
    <property type="entry name" value="UDG_Type-4/5"/>
</dbReference>
<dbReference type="CDD" id="cd10030">
    <property type="entry name" value="UDG-F4_TTUDGA_SPO1dp_like"/>
    <property type="match status" value="1"/>
</dbReference>
<feature type="domain" description="Uracil-DNA glycosylase-like" evidence="13">
    <location>
        <begin position="142"/>
        <end position="292"/>
    </location>
</feature>
<dbReference type="NCBIfam" id="TIGR00758">
    <property type="entry name" value="UDG_fam4"/>
    <property type="match status" value="1"/>
</dbReference>
<dbReference type="EC" id="3.2.2.27" evidence="3"/>
<dbReference type="SUPFAM" id="SSF52141">
    <property type="entry name" value="Uracil-DNA glycosylase-like"/>
    <property type="match status" value="1"/>
</dbReference>
<keyword evidence="8" id="KW-0378">Hydrolase</keyword>
<evidence type="ECO:0000256" key="8">
    <source>
        <dbReference type="ARBA" id="ARBA00022801"/>
    </source>
</evidence>
<dbReference type="PANTHER" id="PTHR33693:SF1">
    <property type="entry name" value="TYPE-4 URACIL-DNA GLYCOSYLASE"/>
    <property type="match status" value="1"/>
</dbReference>
<evidence type="ECO:0000256" key="10">
    <source>
        <dbReference type="ARBA" id="ARBA00023014"/>
    </source>
</evidence>